<dbReference type="EMBL" id="JBFXLT010000078">
    <property type="protein sequence ID" value="KAL2810011.1"/>
    <property type="molecule type" value="Genomic_DNA"/>
</dbReference>
<name>A0ABR4H3P0_9EURO</name>
<dbReference type="InterPro" id="IPR021858">
    <property type="entry name" value="Fun_TF"/>
</dbReference>
<accession>A0ABR4H3P0</accession>
<dbReference type="PANTHER" id="PTHR38111:SF10">
    <property type="entry name" value="C6 FINGER DOMAIN-CONTAINING PROTEIN"/>
    <property type="match status" value="1"/>
</dbReference>
<dbReference type="PANTHER" id="PTHR38111">
    <property type="entry name" value="ZN(2)-C6 FUNGAL-TYPE DOMAIN-CONTAINING PROTEIN-RELATED"/>
    <property type="match status" value="1"/>
</dbReference>
<protein>
    <recommendedName>
        <fullName evidence="3">C6 zinc finger domain protein</fullName>
    </recommendedName>
</protein>
<proteinExistence type="predicted"/>
<comment type="caution">
    <text evidence="1">The sequence shown here is derived from an EMBL/GenBank/DDBJ whole genome shotgun (WGS) entry which is preliminary data.</text>
</comment>
<evidence type="ECO:0000313" key="2">
    <source>
        <dbReference type="Proteomes" id="UP001610334"/>
    </source>
</evidence>
<dbReference type="Proteomes" id="UP001610334">
    <property type="component" value="Unassembled WGS sequence"/>
</dbReference>
<keyword evidence="2" id="KW-1185">Reference proteome</keyword>
<evidence type="ECO:0008006" key="3">
    <source>
        <dbReference type="Google" id="ProtNLM"/>
    </source>
</evidence>
<organism evidence="1 2">
    <name type="scientific">Aspergillus granulosus</name>
    <dbReference type="NCBI Taxonomy" id="176169"/>
    <lineage>
        <taxon>Eukaryota</taxon>
        <taxon>Fungi</taxon>
        <taxon>Dikarya</taxon>
        <taxon>Ascomycota</taxon>
        <taxon>Pezizomycotina</taxon>
        <taxon>Eurotiomycetes</taxon>
        <taxon>Eurotiomycetidae</taxon>
        <taxon>Eurotiales</taxon>
        <taxon>Aspergillaceae</taxon>
        <taxon>Aspergillus</taxon>
        <taxon>Aspergillus subgen. Nidulantes</taxon>
    </lineage>
</organism>
<reference evidence="1 2" key="1">
    <citation type="submission" date="2024-07" db="EMBL/GenBank/DDBJ databases">
        <title>Section-level genome sequencing and comparative genomics of Aspergillus sections Usti and Cavernicolus.</title>
        <authorList>
            <consortium name="Lawrence Berkeley National Laboratory"/>
            <person name="Nybo J.L."/>
            <person name="Vesth T.C."/>
            <person name="Theobald S."/>
            <person name="Frisvad J.C."/>
            <person name="Larsen T.O."/>
            <person name="Kjaerboelling I."/>
            <person name="Rothschild-Mancinelli K."/>
            <person name="Lyhne E.K."/>
            <person name="Kogle M.E."/>
            <person name="Barry K."/>
            <person name="Clum A."/>
            <person name="Na H."/>
            <person name="Ledsgaard L."/>
            <person name="Lin J."/>
            <person name="Lipzen A."/>
            <person name="Kuo A."/>
            <person name="Riley R."/>
            <person name="Mondo S."/>
            <person name="Labutti K."/>
            <person name="Haridas S."/>
            <person name="Pangalinan J."/>
            <person name="Salamov A.A."/>
            <person name="Simmons B.A."/>
            <person name="Magnuson J.K."/>
            <person name="Chen J."/>
            <person name="Drula E."/>
            <person name="Henrissat B."/>
            <person name="Wiebenga A."/>
            <person name="Lubbers R.J."/>
            <person name="Gomes A.C."/>
            <person name="Makela M.R."/>
            <person name="Stajich J."/>
            <person name="Grigoriev I.V."/>
            <person name="Mortensen U.H."/>
            <person name="De Vries R.P."/>
            <person name="Baker S.E."/>
            <person name="Andersen M.R."/>
        </authorList>
    </citation>
    <scope>NUCLEOTIDE SEQUENCE [LARGE SCALE GENOMIC DNA]</scope>
    <source>
        <strain evidence="1 2">CBS 588.65</strain>
    </source>
</reference>
<dbReference type="Pfam" id="PF11951">
    <property type="entry name" value="Fungal_trans_2"/>
    <property type="match status" value="1"/>
</dbReference>
<dbReference type="InterPro" id="IPR053178">
    <property type="entry name" value="Osmoadaptation_assoc"/>
</dbReference>
<sequence>MVHLSIDEFVSPSLSVKAISSQQTQIFTNYVLASFPCFFRCTETRVPVNWVEYVDRRRGSMNSCFDWAVRACTAAYLGALHNDPRYVYASQDLYNRALRGLAHLVANEETAKLDETLASAITLAVFEKHSCSSPDAWLRHASGIRTLMKLRGPQAHLQGFGRAMYIVYRNFLISAALVEGEACFLEEPEWRELNEQIAAENAKLPTSSLYTDVVERGFLEVLKLPGYVKRTRELPNLPPGVRGATQSILLQDVQATCAALRGISTEFGISISMLRSGQDGKATFVGPVPHFFFEGYSSLFSRGVRLALLILNYLIVIMDPKQRTAIDSDNFMLMSDLSRNQQSLHPNFRFNLPLTPPKSPGRPSIVVRSLITAENSQPPTTDWMDRIITTMGLEAVHVSLVG</sequence>
<evidence type="ECO:0000313" key="1">
    <source>
        <dbReference type="EMBL" id="KAL2810011.1"/>
    </source>
</evidence>
<gene>
    <name evidence="1" type="ORF">BJX63DRAFT_331223</name>
</gene>